<name>A0AAR2JN76_PYGNA</name>
<evidence type="ECO:0000256" key="15">
    <source>
        <dbReference type="ARBA" id="ARBA00048642"/>
    </source>
</evidence>
<keyword evidence="19" id="KW-1133">Transmembrane helix</keyword>
<keyword evidence="6 17" id="KW-0560">Oxidoreductase</keyword>
<evidence type="ECO:0000256" key="18">
    <source>
        <dbReference type="SAM" id="Coils"/>
    </source>
</evidence>
<comment type="function">
    <text evidence="10">Catalyzes the formation of aromatic C18 estrogens from C19 androgens.</text>
</comment>
<evidence type="ECO:0000256" key="16">
    <source>
        <dbReference type="PIRSR" id="PIRSR602401-1"/>
    </source>
</evidence>
<evidence type="ECO:0000256" key="7">
    <source>
        <dbReference type="ARBA" id="ARBA00023004"/>
    </source>
</evidence>
<evidence type="ECO:0000256" key="17">
    <source>
        <dbReference type="RuleBase" id="RU000461"/>
    </source>
</evidence>
<proteinExistence type="inferred from homology"/>
<evidence type="ECO:0000256" key="14">
    <source>
        <dbReference type="ARBA" id="ARBA00047938"/>
    </source>
</evidence>
<dbReference type="GO" id="GO:0005506">
    <property type="term" value="F:iron ion binding"/>
    <property type="evidence" value="ECO:0007669"/>
    <property type="project" value="InterPro"/>
</dbReference>
<keyword evidence="4 16" id="KW-0349">Heme</keyword>
<keyword evidence="9 19" id="KW-0472">Membrane</keyword>
<dbReference type="GO" id="GO:0032355">
    <property type="term" value="P:response to estradiol"/>
    <property type="evidence" value="ECO:0007669"/>
    <property type="project" value="TreeGrafter"/>
</dbReference>
<comment type="catalytic activity">
    <reaction evidence="14">
        <text>testosterone + 3 reduced [NADPH--hemoprotein reductase] + 3 O2 = 17beta-estradiol + formate + 3 oxidized [NADPH--hemoprotein reductase] + 4 H2O + 4 H(+)</text>
        <dbReference type="Rhea" id="RHEA:38191"/>
        <dbReference type="Rhea" id="RHEA-COMP:11964"/>
        <dbReference type="Rhea" id="RHEA-COMP:11965"/>
        <dbReference type="ChEBI" id="CHEBI:15377"/>
        <dbReference type="ChEBI" id="CHEBI:15378"/>
        <dbReference type="ChEBI" id="CHEBI:15379"/>
        <dbReference type="ChEBI" id="CHEBI:15740"/>
        <dbReference type="ChEBI" id="CHEBI:16469"/>
        <dbReference type="ChEBI" id="CHEBI:17347"/>
        <dbReference type="ChEBI" id="CHEBI:57618"/>
        <dbReference type="ChEBI" id="CHEBI:58210"/>
        <dbReference type="EC" id="1.14.14.14"/>
    </reaction>
</comment>
<reference evidence="20" key="2">
    <citation type="submission" date="2025-08" db="UniProtKB">
        <authorList>
            <consortium name="Ensembl"/>
        </authorList>
    </citation>
    <scope>IDENTIFICATION</scope>
</reference>
<evidence type="ECO:0000256" key="8">
    <source>
        <dbReference type="ARBA" id="ARBA00023033"/>
    </source>
</evidence>
<feature type="transmembrane region" description="Helical" evidence="19">
    <location>
        <begin position="14"/>
        <end position="38"/>
    </location>
</feature>
<dbReference type="PROSITE" id="PS00086">
    <property type="entry name" value="CYTOCHROME_P450"/>
    <property type="match status" value="1"/>
</dbReference>
<feature type="transmembrane region" description="Helical" evidence="19">
    <location>
        <begin position="50"/>
        <end position="69"/>
    </location>
</feature>
<dbReference type="InterPro" id="IPR036396">
    <property type="entry name" value="Cyt_P450_sf"/>
</dbReference>
<dbReference type="InterPro" id="IPR050196">
    <property type="entry name" value="Cytochrome_P450_Monoox"/>
</dbReference>
<dbReference type="SUPFAM" id="SSF48264">
    <property type="entry name" value="Cytochrome P450"/>
    <property type="match status" value="1"/>
</dbReference>
<dbReference type="PRINTS" id="PR00385">
    <property type="entry name" value="P450"/>
</dbReference>
<dbReference type="GO" id="GO:0008585">
    <property type="term" value="P:female gonad development"/>
    <property type="evidence" value="ECO:0007669"/>
    <property type="project" value="TreeGrafter"/>
</dbReference>
<protein>
    <recommendedName>
        <fullName evidence="11">aromatase</fullName>
        <ecNumber evidence="11">1.14.14.14</ecNumber>
    </recommendedName>
    <alternativeName>
        <fullName evidence="13">Cytochrome P-450AROM</fullName>
    </alternativeName>
    <alternativeName>
        <fullName evidence="12">Estrogen synthase</fullName>
    </alternativeName>
</protein>
<dbReference type="InterPro" id="IPR002401">
    <property type="entry name" value="Cyt_P450_E_grp-I"/>
</dbReference>
<comment type="cofactor">
    <cofactor evidence="1 16">
        <name>heme</name>
        <dbReference type="ChEBI" id="CHEBI:30413"/>
    </cofactor>
</comment>
<evidence type="ECO:0000256" key="9">
    <source>
        <dbReference type="ARBA" id="ARBA00023136"/>
    </source>
</evidence>
<dbReference type="GO" id="GO:0070330">
    <property type="term" value="F:aromatase activity"/>
    <property type="evidence" value="ECO:0007669"/>
    <property type="project" value="UniProtKB-EC"/>
</dbReference>
<organism evidence="20 21">
    <name type="scientific">Pygocentrus nattereri</name>
    <name type="common">Red-bellied piranha</name>
    <dbReference type="NCBI Taxonomy" id="42514"/>
    <lineage>
        <taxon>Eukaryota</taxon>
        <taxon>Metazoa</taxon>
        <taxon>Chordata</taxon>
        <taxon>Craniata</taxon>
        <taxon>Vertebrata</taxon>
        <taxon>Euteleostomi</taxon>
        <taxon>Actinopterygii</taxon>
        <taxon>Neopterygii</taxon>
        <taxon>Teleostei</taxon>
        <taxon>Ostariophysi</taxon>
        <taxon>Characiformes</taxon>
        <taxon>Characoidei</taxon>
        <taxon>Pygocentrus</taxon>
    </lineage>
</organism>
<evidence type="ECO:0000313" key="21">
    <source>
        <dbReference type="Proteomes" id="UP001501920"/>
    </source>
</evidence>
<reference evidence="20 21" key="1">
    <citation type="submission" date="2020-10" db="EMBL/GenBank/DDBJ databases">
        <title>Pygocentrus nattereri (red-bellied piranha) genome, fPygNat1, primary haplotype.</title>
        <authorList>
            <person name="Myers G."/>
            <person name="Meyer A."/>
            <person name="Karagic N."/>
            <person name="Pippel M."/>
            <person name="Winkler S."/>
            <person name="Tracey A."/>
            <person name="Wood J."/>
            <person name="Formenti G."/>
            <person name="Howe K."/>
            <person name="Fedrigo O."/>
            <person name="Jarvis E.D."/>
        </authorList>
    </citation>
    <scope>NUCLEOTIDE SEQUENCE [LARGE SCALE GENOMIC DNA]</scope>
</reference>
<evidence type="ECO:0000256" key="3">
    <source>
        <dbReference type="ARBA" id="ARBA00010617"/>
    </source>
</evidence>
<keyword evidence="19" id="KW-0812">Transmembrane</keyword>
<evidence type="ECO:0000256" key="2">
    <source>
        <dbReference type="ARBA" id="ARBA00004170"/>
    </source>
</evidence>
<keyword evidence="18" id="KW-0175">Coiled coil</keyword>
<evidence type="ECO:0000256" key="12">
    <source>
        <dbReference type="ARBA" id="ARBA00042499"/>
    </source>
</evidence>
<dbReference type="AlphaFoldDB" id="A0AAR2JN76"/>
<evidence type="ECO:0000256" key="4">
    <source>
        <dbReference type="ARBA" id="ARBA00022617"/>
    </source>
</evidence>
<dbReference type="FunFam" id="1.10.630.10:FF:000032">
    <property type="entry name" value="Cytochrome P450 aromatase"/>
    <property type="match status" value="1"/>
</dbReference>
<dbReference type="Gene3D" id="1.10.630.10">
    <property type="entry name" value="Cytochrome P450"/>
    <property type="match status" value="1"/>
</dbReference>
<dbReference type="EC" id="1.14.14.14" evidence="11"/>
<dbReference type="GO" id="GO:0020037">
    <property type="term" value="F:heme binding"/>
    <property type="evidence" value="ECO:0007669"/>
    <property type="project" value="InterPro"/>
</dbReference>
<evidence type="ECO:0000256" key="1">
    <source>
        <dbReference type="ARBA" id="ARBA00001971"/>
    </source>
</evidence>
<evidence type="ECO:0000256" key="19">
    <source>
        <dbReference type="SAM" id="Phobius"/>
    </source>
</evidence>
<evidence type="ECO:0000256" key="13">
    <source>
        <dbReference type="ARBA" id="ARBA00043174"/>
    </source>
</evidence>
<keyword evidence="21" id="KW-1185">Reference proteome</keyword>
<dbReference type="InterPro" id="IPR017972">
    <property type="entry name" value="Cyt_P450_CS"/>
</dbReference>
<accession>A0AAR2JN76</accession>
<evidence type="ECO:0000313" key="20">
    <source>
        <dbReference type="Ensembl" id="ENSPNAP00000051649.1"/>
    </source>
</evidence>
<reference evidence="20" key="3">
    <citation type="submission" date="2025-09" db="UniProtKB">
        <authorList>
            <consortium name="Ensembl"/>
        </authorList>
    </citation>
    <scope>IDENTIFICATION</scope>
</reference>
<dbReference type="Pfam" id="PF00067">
    <property type="entry name" value="p450"/>
    <property type="match status" value="1"/>
</dbReference>
<evidence type="ECO:0000256" key="10">
    <source>
        <dbReference type="ARBA" id="ARBA00037202"/>
    </source>
</evidence>
<evidence type="ECO:0000256" key="6">
    <source>
        <dbReference type="ARBA" id="ARBA00023002"/>
    </source>
</evidence>
<dbReference type="InterPro" id="IPR001128">
    <property type="entry name" value="Cyt_P450"/>
</dbReference>
<dbReference type="CDD" id="cd20616">
    <property type="entry name" value="CYP19A1"/>
    <property type="match status" value="1"/>
</dbReference>
<keyword evidence="5 16" id="KW-0479">Metal-binding</keyword>
<dbReference type="Proteomes" id="UP001501920">
    <property type="component" value="Chromosome 11"/>
</dbReference>
<comment type="subcellular location">
    <subcellularLocation>
        <location evidence="2">Membrane</location>
        <topology evidence="2">Peripheral membrane protein</topology>
    </subcellularLocation>
</comment>
<dbReference type="PRINTS" id="PR00463">
    <property type="entry name" value="EP450I"/>
</dbReference>
<feature type="coiled-coil region" evidence="18">
    <location>
        <begin position="240"/>
        <end position="267"/>
    </location>
</feature>
<dbReference type="PANTHER" id="PTHR24291:SF199">
    <property type="entry name" value="CYTOCHROME P450, FAMILY 19, SUBFAMILY A, POLYPEPTIDE 1B ISOFORM X1"/>
    <property type="match status" value="1"/>
</dbReference>
<evidence type="ECO:0000256" key="11">
    <source>
        <dbReference type="ARBA" id="ARBA00038885"/>
    </source>
</evidence>
<gene>
    <name evidence="20" type="primary">CYP19A1</name>
</gene>
<comment type="similarity">
    <text evidence="3 17">Belongs to the cytochrome P450 family.</text>
</comment>
<dbReference type="GO" id="GO:0005783">
    <property type="term" value="C:endoplasmic reticulum"/>
    <property type="evidence" value="ECO:0007669"/>
    <property type="project" value="TreeGrafter"/>
</dbReference>
<feature type="binding site" description="axial binding residue" evidence="16">
    <location>
        <position position="457"/>
    </location>
    <ligand>
        <name>heme</name>
        <dbReference type="ChEBI" id="CHEBI:30413"/>
    </ligand>
    <ligandPart>
        <name>Fe</name>
        <dbReference type="ChEBI" id="CHEBI:18248"/>
    </ligandPart>
</feature>
<comment type="catalytic activity">
    <reaction evidence="15">
        <text>androst-4-ene-3,17-dione + 3 reduced [NADPH--hemoprotein reductase] + 3 O2 = estrone + formate + 3 oxidized [NADPH--hemoprotein reductase] + 4 H2O + 4 H(+)</text>
        <dbReference type="Rhea" id="RHEA:38195"/>
        <dbReference type="Rhea" id="RHEA-COMP:11964"/>
        <dbReference type="Rhea" id="RHEA-COMP:11965"/>
        <dbReference type="ChEBI" id="CHEBI:15377"/>
        <dbReference type="ChEBI" id="CHEBI:15378"/>
        <dbReference type="ChEBI" id="CHEBI:15379"/>
        <dbReference type="ChEBI" id="CHEBI:15740"/>
        <dbReference type="ChEBI" id="CHEBI:16422"/>
        <dbReference type="ChEBI" id="CHEBI:17263"/>
        <dbReference type="ChEBI" id="CHEBI:57618"/>
        <dbReference type="ChEBI" id="CHEBI:58210"/>
        <dbReference type="EC" id="1.14.14.14"/>
    </reaction>
</comment>
<keyword evidence="7 16" id="KW-0408">Iron</keyword>
<dbReference type="GO" id="GO:0016020">
    <property type="term" value="C:membrane"/>
    <property type="evidence" value="ECO:0007669"/>
    <property type="project" value="UniProtKB-SubCell"/>
</dbReference>
<dbReference type="GeneTree" id="ENSGT00840000129915"/>
<dbReference type="PANTHER" id="PTHR24291">
    <property type="entry name" value="CYTOCHROME P450 FAMILY 4"/>
    <property type="match status" value="1"/>
</dbReference>
<evidence type="ECO:0000256" key="5">
    <source>
        <dbReference type="ARBA" id="ARBA00022723"/>
    </source>
</evidence>
<sequence length="531" mass="60515">KIRMELPNQANVKAGLVGAGLGIIASLMLFLLLTLLAYKRRDKSAVPGPSWLLGLGPILSYCRFLWTGIGTACNYYNERYGDMTRVWIQGEETLILSKASAVYYVLKSSNYIARFASKSGLRCIGMDEQGIIFNSNILRWKKVRTYFAKALTGPALQRTVGVCVKATNKHLDVLCDLTDSSGHVDVLNLLRCIVVDISNRLFLRIPLSEKELLLKIHKYFDTWQTVLIQPDIFFRLDWICRKHHQSAKELQEEMGRLVEQKRKMINAMEKLDETDFATELIFAQDHGELSLDDVRQCVLEMVIAAPDTLSISLFFMLVLLKQNSAVEQRVVQEMQSVLGTDPTHWSLFSYLKKKYLPVLSGVREVDTADLHKLTVMENFIKESLRYHPVVDFIMRRALEDDCIEGYKVAKGTNIILNTGRMHKKEFFLKPNEFNLENFDVNVPSRFFQPFGCGPRACVGKHIAMVMMKAILVTLLSRYTVCPRPGCTVSTIPQTNNLSQQPMEENPHSLTMRFIPRTSLSQHDTAHPVQEQ</sequence>
<dbReference type="Ensembl" id="ENSPNAT00000063260.1">
    <property type="protein sequence ID" value="ENSPNAP00000051649.1"/>
    <property type="gene ID" value="ENSPNAG00000035520.1"/>
</dbReference>
<keyword evidence="8 17" id="KW-0503">Monooxygenase</keyword>